<sequence>MEQQQLLLLLPTGTDILSGLGKMCWRSNTRRQWTKALINCFLSGDYVQNVLSPVSFGQVSTSLLMPIGILGNLSREVNSRRTAMNGPSLEIPSEYK</sequence>
<dbReference type="AlphaFoldDB" id="M7BHA6"/>
<dbReference type="EMBL" id="KB522694">
    <property type="protein sequence ID" value="EMP37281.1"/>
    <property type="molecule type" value="Genomic_DNA"/>
</dbReference>
<dbReference type="Proteomes" id="UP000031443">
    <property type="component" value="Unassembled WGS sequence"/>
</dbReference>
<proteinExistence type="predicted"/>
<protein>
    <submittedName>
        <fullName evidence="1">Uncharacterized protein</fullName>
    </submittedName>
</protein>
<gene>
    <name evidence="1" type="ORF">UY3_05518</name>
</gene>
<reference evidence="2" key="1">
    <citation type="journal article" date="2013" name="Nat. Genet.">
        <title>The draft genomes of soft-shell turtle and green sea turtle yield insights into the development and evolution of the turtle-specific body plan.</title>
        <authorList>
            <person name="Wang Z."/>
            <person name="Pascual-Anaya J."/>
            <person name="Zadissa A."/>
            <person name="Li W."/>
            <person name="Niimura Y."/>
            <person name="Huang Z."/>
            <person name="Li C."/>
            <person name="White S."/>
            <person name="Xiong Z."/>
            <person name="Fang D."/>
            <person name="Wang B."/>
            <person name="Ming Y."/>
            <person name="Chen Y."/>
            <person name="Zheng Y."/>
            <person name="Kuraku S."/>
            <person name="Pignatelli M."/>
            <person name="Herrero J."/>
            <person name="Beal K."/>
            <person name="Nozawa M."/>
            <person name="Li Q."/>
            <person name="Wang J."/>
            <person name="Zhang H."/>
            <person name="Yu L."/>
            <person name="Shigenobu S."/>
            <person name="Wang J."/>
            <person name="Liu J."/>
            <person name="Flicek P."/>
            <person name="Searle S."/>
            <person name="Wang J."/>
            <person name="Kuratani S."/>
            <person name="Yin Y."/>
            <person name="Aken B."/>
            <person name="Zhang G."/>
            <person name="Irie N."/>
        </authorList>
    </citation>
    <scope>NUCLEOTIDE SEQUENCE [LARGE SCALE GENOMIC DNA]</scope>
</reference>
<accession>M7BHA6</accession>
<organism evidence="1 2">
    <name type="scientific">Chelonia mydas</name>
    <name type="common">Green sea-turtle</name>
    <name type="synonym">Chelonia agassizi</name>
    <dbReference type="NCBI Taxonomy" id="8469"/>
    <lineage>
        <taxon>Eukaryota</taxon>
        <taxon>Metazoa</taxon>
        <taxon>Chordata</taxon>
        <taxon>Craniata</taxon>
        <taxon>Vertebrata</taxon>
        <taxon>Euteleostomi</taxon>
        <taxon>Archelosauria</taxon>
        <taxon>Testudinata</taxon>
        <taxon>Testudines</taxon>
        <taxon>Cryptodira</taxon>
        <taxon>Durocryptodira</taxon>
        <taxon>Americhelydia</taxon>
        <taxon>Chelonioidea</taxon>
        <taxon>Cheloniidae</taxon>
        <taxon>Chelonia</taxon>
    </lineage>
</organism>
<evidence type="ECO:0000313" key="1">
    <source>
        <dbReference type="EMBL" id="EMP37281.1"/>
    </source>
</evidence>
<evidence type="ECO:0000313" key="2">
    <source>
        <dbReference type="Proteomes" id="UP000031443"/>
    </source>
</evidence>
<keyword evidence="2" id="KW-1185">Reference proteome</keyword>
<name>M7BHA6_CHEMY</name>